<keyword evidence="2" id="KW-1185">Reference proteome</keyword>
<proteinExistence type="predicted"/>
<name>A0ABT6N6E8_9SPHN</name>
<sequence>MDPKHLLSPDHGLDHALLIAGAAVSQASSSTAQLAGRMSRPQRERTGDSLAALVQVFGGQDAGAIGELQGSFHPRIAHASAEKARSRLMKPGFTLAF</sequence>
<dbReference type="Proteomes" id="UP001160625">
    <property type="component" value="Unassembled WGS sequence"/>
</dbReference>
<gene>
    <name evidence="1" type="ORF">QGN17_18175</name>
</gene>
<organism evidence="1 2">
    <name type="scientific">Sphingomonas oryzagri</name>
    <dbReference type="NCBI Taxonomy" id="3042314"/>
    <lineage>
        <taxon>Bacteria</taxon>
        <taxon>Pseudomonadati</taxon>
        <taxon>Pseudomonadota</taxon>
        <taxon>Alphaproteobacteria</taxon>
        <taxon>Sphingomonadales</taxon>
        <taxon>Sphingomonadaceae</taxon>
        <taxon>Sphingomonas</taxon>
    </lineage>
</organism>
<protein>
    <submittedName>
        <fullName evidence="1">Uncharacterized protein</fullName>
    </submittedName>
</protein>
<comment type="caution">
    <text evidence="1">The sequence shown here is derived from an EMBL/GenBank/DDBJ whole genome shotgun (WGS) entry which is preliminary data.</text>
</comment>
<dbReference type="RefSeq" id="WP_281046014.1">
    <property type="nucleotide sequence ID" value="NZ_JARYGZ010000003.1"/>
</dbReference>
<evidence type="ECO:0000313" key="2">
    <source>
        <dbReference type="Proteomes" id="UP001160625"/>
    </source>
</evidence>
<dbReference type="EMBL" id="JARYGZ010000003">
    <property type="protein sequence ID" value="MDH7640666.1"/>
    <property type="molecule type" value="Genomic_DNA"/>
</dbReference>
<reference evidence="1" key="1">
    <citation type="submission" date="2023-04" db="EMBL/GenBank/DDBJ databases">
        <title>Sphingomonas sp. MAHUQ-71 isolated from rice field.</title>
        <authorList>
            <person name="Huq M.A."/>
        </authorList>
    </citation>
    <scope>NUCLEOTIDE SEQUENCE</scope>
    <source>
        <strain evidence="1">MAHUQ-71</strain>
    </source>
</reference>
<evidence type="ECO:0000313" key="1">
    <source>
        <dbReference type="EMBL" id="MDH7640666.1"/>
    </source>
</evidence>
<accession>A0ABT6N6E8</accession>